<proteinExistence type="predicted"/>
<dbReference type="Gene3D" id="3.40.50.11310">
    <property type="entry name" value="Bacterial phosphonate metabolism protein PhnH"/>
    <property type="match status" value="1"/>
</dbReference>
<comment type="caution">
    <text evidence="1">The sequence shown here is derived from an EMBL/GenBank/DDBJ whole genome shotgun (WGS) entry which is preliminary data.</text>
</comment>
<name>A0ABS3HJ79_9ENTE</name>
<evidence type="ECO:0000313" key="1">
    <source>
        <dbReference type="EMBL" id="MBO0453500.1"/>
    </source>
</evidence>
<dbReference type="EMBL" id="JAFLVR010000035">
    <property type="protein sequence ID" value="MBO0453500.1"/>
    <property type="molecule type" value="Genomic_DNA"/>
</dbReference>
<dbReference type="NCBIfam" id="TIGR03292">
    <property type="entry name" value="PhnH_redo"/>
    <property type="match status" value="1"/>
</dbReference>
<protein>
    <submittedName>
        <fullName evidence="1">Phosphonate C-P lyase system protein PhnH</fullName>
    </submittedName>
</protein>
<dbReference type="GO" id="GO:0016829">
    <property type="term" value="F:lyase activity"/>
    <property type="evidence" value="ECO:0007669"/>
    <property type="project" value="UniProtKB-KW"/>
</dbReference>
<dbReference type="SUPFAM" id="SSF159709">
    <property type="entry name" value="PhnH-like"/>
    <property type="match status" value="1"/>
</dbReference>
<organism evidence="1 2">
    <name type="scientific">Candidatus Enterococcus murrayae</name>
    <dbReference type="NCBI Taxonomy" id="2815321"/>
    <lineage>
        <taxon>Bacteria</taxon>
        <taxon>Bacillati</taxon>
        <taxon>Bacillota</taxon>
        <taxon>Bacilli</taxon>
        <taxon>Lactobacillales</taxon>
        <taxon>Enterococcaceae</taxon>
        <taxon>Enterococcus</taxon>
    </lineage>
</organism>
<dbReference type="Proteomes" id="UP000664495">
    <property type="component" value="Unassembled WGS sequence"/>
</dbReference>
<dbReference type="InterPro" id="IPR038058">
    <property type="entry name" value="PhnH-like_sp"/>
</dbReference>
<keyword evidence="1" id="KW-0456">Lyase</keyword>
<dbReference type="Pfam" id="PF05845">
    <property type="entry name" value="PhnH"/>
    <property type="match status" value="1"/>
</dbReference>
<reference evidence="1 2" key="1">
    <citation type="submission" date="2021-03" db="EMBL/GenBank/DDBJ databases">
        <title>Enterococcal diversity collection.</title>
        <authorList>
            <person name="Gilmore M.S."/>
            <person name="Schwartzman J."/>
            <person name="Van Tyne D."/>
            <person name="Martin M."/>
            <person name="Earl A.M."/>
            <person name="Manson A.L."/>
            <person name="Straub T."/>
            <person name="Salamzade R."/>
            <person name="Saavedra J."/>
            <person name="Lebreton F."/>
            <person name="Prichula J."/>
            <person name="Schaufler K."/>
            <person name="Gaca A."/>
            <person name="Sgardioli B."/>
            <person name="Wagenaar J."/>
            <person name="Strong T."/>
        </authorList>
    </citation>
    <scope>NUCLEOTIDE SEQUENCE [LARGE SCALE GENOMIC DNA]</scope>
    <source>
        <strain evidence="1 2">MJM16</strain>
    </source>
</reference>
<accession>A0ABS3HJ79</accession>
<evidence type="ECO:0000313" key="2">
    <source>
        <dbReference type="Proteomes" id="UP000664495"/>
    </source>
</evidence>
<dbReference type="RefSeq" id="WP_207109271.1">
    <property type="nucleotide sequence ID" value="NZ_JAFLVR010000035.1"/>
</dbReference>
<sequence>MIHETQQVFRTLVQLNSYVGERGRLEGHSFNGPISQGAFLIAATLLDQEVSFSVLGMEAEQENYLQQEFRSFPVKITEADFIFVGKKVTAEQLTALQQAKIGDLIDPQKSATIIVELESLSEASVHYQLEGPGIKERKSVDFPKQLVDIFMIREQLNQEYPLGVDLIIVDEQLEILCIPRTTLIKEVA</sequence>
<keyword evidence="2" id="KW-1185">Reference proteome</keyword>
<gene>
    <name evidence="1" type="primary">phnH</name>
    <name evidence="1" type="ORF">JZO85_14640</name>
</gene>
<dbReference type="InterPro" id="IPR008772">
    <property type="entry name" value="Phosphonate_metab_PhnH"/>
</dbReference>